<feature type="region of interest" description="Disordered" evidence="1">
    <location>
        <begin position="32"/>
        <end position="65"/>
    </location>
</feature>
<proteinExistence type="predicted"/>
<name>A0AAE2YK13_9BURK</name>
<gene>
    <name evidence="3" type="ORF">G6693_03585</name>
</gene>
<comment type="caution">
    <text evidence="3">The sequence shown here is derived from an EMBL/GenBank/DDBJ whole genome shotgun (WGS) entry which is preliminary data.</text>
</comment>
<reference evidence="3" key="1">
    <citation type="journal article" date="2021" name="Genome Biol. Evol.">
        <title>Continental-Scale Gene Flow Prevents Allopatric Divergence of Pelagic Freshwater Bacteria.</title>
        <authorList>
            <person name="Hoetzinger M."/>
            <person name="Pitt A."/>
            <person name="Huemer A."/>
            <person name="Hahn M.W."/>
        </authorList>
    </citation>
    <scope>NUCLEOTIDE SEQUENCE</scope>
    <source>
        <strain evidence="3">AP-YLGG-20-G6</strain>
    </source>
</reference>
<organism evidence="3 4">
    <name type="scientific">Polynucleobacter paneuropaeus</name>
    <dbReference type="NCBI Taxonomy" id="2527775"/>
    <lineage>
        <taxon>Bacteria</taxon>
        <taxon>Pseudomonadati</taxon>
        <taxon>Pseudomonadota</taxon>
        <taxon>Betaproteobacteria</taxon>
        <taxon>Burkholderiales</taxon>
        <taxon>Burkholderiaceae</taxon>
        <taxon>Polynucleobacter</taxon>
    </lineage>
</organism>
<sequence>MRYLTALIILFPLIASAQAIYDANGAYKGYQQTSPSGVTTTYTPQGQSVGSSQVDNGQTNYYSPAGAYQGTTTAMPVPVVPNTTVNTPRQAPQAPVLKGW</sequence>
<dbReference type="AlphaFoldDB" id="A0AAE2YK13"/>
<accession>A0AAE2YK13</accession>
<evidence type="ECO:0008006" key="5">
    <source>
        <dbReference type="Google" id="ProtNLM"/>
    </source>
</evidence>
<evidence type="ECO:0000313" key="4">
    <source>
        <dbReference type="Proteomes" id="UP000762271"/>
    </source>
</evidence>
<evidence type="ECO:0000313" key="3">
    <source>
        <dbReference type="EMBL" id="MBT8591004.1"/>
    </source>
</evidence>
<feature type="signal peptide" evidence="2">
    <location>
        <begin position="1"/>
        <end position="17"/>
    </location>
</feature>
<evidence type="ECO:0000256" key="1">
    <source>
        <dbReference type="SAM" id="MobiDB-lite"/>
    </source>
</evidence>
<protein>
    <recommendedName>
        <fullName evidence="5">DUF4124 domain-containing protein</fullName>
    </recommendedName>
</protein>
<feature type="compositionally biased region" description="Polar residues" evidence="1">
    <location>
        <begin position="32"/>
        <end position="62"/>
    </location>
</feature>
<evidence type="ECO:0000256" key="2">
    <source>
        <dbReference type="SAM" id="SignalP"/>
    </source>
</evidence>
<feature type="chain" id="PRO_5042111406" description="DUF4124 domain-containing protein" evidence="2">
    <location>
        <begin position="18"/>
        <end position="100"/>
    </location>
</feature>
<dbReference type="EMBL" id="JAANGI010000001">
    <property type="protein sequence ID" value="MBT8591004.1"/>
    <property type="molecule type" value="Genomic_DNA"/>
</dbReference>
<dbReference type="Proteomes" id="UP000762271">
    <property type="component" value="Unassembled WGS sequence"/>
</dbReference>
<keyword evidence="2" id="KW-0732">Signal</keyword>